<proteinExistence type="predicted"/>
<evidence type="ECO:0000313" key="1">
    <source>
        <dbReference type="EMBL" id="SUZ63949.1"/>
    </source>
</evidence>
<gene>
    <name evidence="1" type="ORF">METZ01_LOCUS16803</name>
</gene>
<sequence length="44" mass="5004">VLTADAERFAYIRDLADHLMGRTGLGEPDRRSRLQVTAFVDRTI</sequence>
<organism evidence="1">
    <name type="scientific">marine metagenome</name>
    <dbReference type="NCBI Taxonomy" id="408172"/>
    <lineage>
        <taxon>unclassified sequences</taxon>
        <taxon>metagenomes</taxon>
        <taxon>ecological metagenomes</taxon>
    </lineage>
</organism>
<dbReference type="EMBL" id="UINC01000928">
    <property type="protein sequence ID" value="SUZ63949.1"/>
    <property type="molecule type" value="Genomic_DNA"/>
</dbReference>
<accession>A0A381PCN2</accession>
<protein>
    <submittedName>
        <fullName evidence="1">Uncharacterized protein</fullName>
    </submittedName>
</protein>
<reference evidence="1" key="1">
    <citation type="submission" date="2018-05" db="EMBL/GenBank/DDBJ databases">
        <authorList>
            <person name="Lanie J.A."/>
            <person name="Ng W.-L."/>
            <person name="Kazmierczak K.M."/>
            <person name="Andrzejewski T.M."/>
            <person name="Davidsen T.M."/>
            <person name="Wayne K.J."/>
            <person name="Tettelin H."/>
            <person name="Glass J.I."/>
            <person name="Rusch D."/>
            <person name="Podicherti R."/>
            <person name="Tsui H.-C.T."/>
            <person name="Winkler M.E."/>
        </authorList>
    </citation>
    <scope>NUCLEOTIDE SEQUENCE</scope>
</reference>
<dbReference type="AlphaFoldDB" id="A0A381PCN2"/>
<feature type="non-terminal residue" evidence="1">
    <location>
        <position position="1"/>
    </location>
</feature>
<name>A0A381PCN2_9ZZZZ</name>